<dbReference type="Proteomes" id="UP000015346">
    <property type="component" value="Unassembled WGS sequence"/>
</dbReference>
<sequence>MMPITWGAHRGLGAFCRRVGNVRRGDWRNWVTRNLAGLDAVRGLLTPEAQALRDDFARLRALPSGLARLQALRRAGIRRQTPAQDAALQLMALLGWL</sequence>
<evidence type="ECO:0000313" key="2">
    <source>
        <dbReference type="Proteomes" id="UP000015346"/>
    </source>
</evidence>
<name>S9SEK6_9RHOB</name>
<dbReference type="EMBL" id="AOLV01000020">
    <property type="protein sequence ID" value="EPX84694.1"/>
    <property type="molecule type" value="Genomic_DNA"/>
</dbReference>
<comment type="caution">
    <text evidence="1">The sequence shown here is derived from an EMBL/GenBank/DDBJ whole genome shotgun (WGS) entry which is preliminary data.</text>
</comment>
<organism evidence="1 2">
    <name type="scientific">Rubellimicrobium thermophilum DSM 16684</name>
    <dbReference type="NCBI Taxonomy" id="1123069"/>
    <lineage>
        <taxon>Bacteria</taxon>
        <taxon>Pseudomonadati</taxon>
        <taxon>Pseudomonadota</taxon>
        <taxon>Alphaproteobacteria</taxon>
        <taxon>Rhodobacterales</taxon>
        <taxon>Roseobacteraceae</taxon>
        <taxon>Rubellimicrobium</taxon>
    </lineage>
</organism>
<dbReference type="HOGENOM" id="CLU_2344902_0_0_5"/>
<gene>
    <name evidence="1" type="ORF">ruthe_02054</name>
</gene>
<keyword evidence="2" id="KW-1185">Reference proteome</keyword>
<accession>S9SEK6</accession>
<proteinExistence type="predicted"/>
<evidence type="ECO:0000313" key="1">
    <source>
        <dbReference type="EMBL" id="EPX84694.1"/>
    </source>
</evidence>
<protein>
    <submittedName>
        <fullName evidence="1">Uncharacterized protein</fullName>
    </submittedName>
</protein>
<dbReference type="AlphaFoldDB" id="S9SEK6"/>
<reference evidence="1 2" key="1">
    <citation type="journal article" date="2013" name="Stand. Genomic Sci.">
        <title>Genome sequence of the reddish-pigmented Rubellimicrobium thermophilum type strain (DSM 16684(T)), a member of the Roseobacter clade.</title>
        <authorList>
            <person name="Fiebig A."/>
            <person name="Riedel T."/>
            <person name="Gronow S."/>
            <person name="Petersen J."/>
            <person name="Klenk H.P."/>
            <person name="Goker M."/>
        </authorList>
    </citation>
    <scope>NUCLEOTIDE SEQUENCE [LARGE SCALE GENOMIC DNA]</scope>
    <source>
        <strain evidence="1 2">DSM 16684</strain>
    </source>
</reference>